<evidence type="ECO:0000256" key="7">
    <source>
        <dbReference type="RuleBase" id="RU363053"/>
    </source>
</evidence>
<gene>
    <name evidence="13 14 15 16 17 18" type="primary">LOC111133041</name>
    <name evidence="9 10 11 12" type="synonym">LOC111116984</name>
</gene>
<dbReference type="RefSeq" id="XP_022336799.1">
    <property type="nucleotide sequence ID" value="XM_022481091.1"/>
</dbReference>
<keyword evidence="3 7" id="KW-0812">Transmembrane</keyword>
<dbReference type="RefSeq" id="XP_022311750.1">
    <property type="nucleotide sequence ID" value="XM_022456042.1"/>
</dbReference>
<keyword evidence="8" id="KW-1185">Reference proteome</keyword>
<keyword evidence="5 7" id="KW-0472">Membrane</keyword>
<dbReference type="GeneID" id="111133041"/>
<evidence type="ECO:0000313" key="12">
    <source>
        <dbReference type="RefSeq" id="XP_022311752.1"/>
    </source>
</evidence>
<organism evidence="8 16">
    <name type="scientific">Crassostrea virginica</name>
    <name type="common">Eastern oyster</name>
    <dbReference type="NCBI Taxonomy" id="6565"/>
    <lineage>
        <taxon>Eukaryota</taxon>
        <taxon>Metazoa</taxon>
        <taxon>Spiralia</taxon>
        <taxon>Lophotrochozoa</taxon>
        <taxon>Mollusca</taxon>
        <taxon>Bivalvia</taxon>
        <taxon>Autobranchia</taxon>
        <taxon>Pteriomorphia</taxon>
        <taxon>Ostreida</taxon>
        <taxon>Ostreoidea</taxon>
        <taxon>Ostreidae</taxon>
        <taxon>Crassostrea</taxon>
    </lineage>
</organism>
<dbReference type="Pfam" id="PF04117">
    <property type="entry name" value="Mpv17_PMP22"/>
    <property type="match status" value="1"/>
</dbReference>
<evidence type="ECO:0000256" key="3">
    <source>
        <dbReference type="ARBA" id="ARBA00022692"/>
    </source>
</evidence>
<accession>A0A8B8EB54</accession>
<dbReference type="RefSeq" id="XP_022311752.1">
    <property type="nucleotide sequence ID" value="XM_022456044.1"/>
</dbReference>
<dbReference type="RefSeq" id="XP_022336795.1">
    <property type="nucleotide sequence ID" value="XM_022481087.1"/>
</dbReference>
<comment type="subcellular location">
    <subcellularLocation>
        <location evidence="1">Membrane</location>
        <topology evidence="1">Multi-pass membrane protein</topology>
    </subcellularLocation>
</comment>
<dbReference type="RefSeq" id="XP_022336797.1">
    <property type="nucleotide sequence ID" value="XM_022481089.1"/>
</dbReference>
<evidence type="ECO:0000256" key="4">
    <source>
        <dbReference type="ARBA" id="ARBA00022989"/>
    </source>
</evidence>
<evidence type="ECO:0000313" key="9">
    <source>
        <dbReference type="RefSeq" id="XP_022311749.1"/>
    </source>
</evidence>
<dbReference type="Proteomes" id="UP000694844">
    <property type="component" value="Chromosome 5"/>
</dbReference>
<dbReference type="GO" id="GO:0016020">
    <property type="term" value="C:membrane"/>
    <property type="evidence" value="ECO:0007669"/>
    <property type="project" value="UniProtKB-SubCell"/>
</dbReference>
<dbReference type="PANTHER" id="PTHR11266">
    <property type="entry name" value="PEROXISOMAL MEMBRANE PROTEIN 2, PXMP2 MPV17"/>
    <property type="match status" value="1"/>
</dbReference>
<evidence type="ECO:0000313" key="18">
    <source>
        <dbReference type="RefSeq" id="XP_022336800.1"/>
    </source>
</evidence>
<evidence type="ECO:0000313" key="10">
    <source>
        <dbReference type="RefSeq" id="XP_022311750.1"/>
    </source>
</evidence>
<dbReference type="RefSeq" id="XP_022336798.1">
    <property type="nucleotide sequence ID" value="XM_022481090.1"/>
</dbReference>
<dbReference type="AlphaFoldDB" id="A0A8B8EB54"/>
<protein>
    <recommendedName>
        <fullName evidence="6">Mitochondrial inner membrane protein Mpv17</fullName>
    </recommendedName>
</protein>
<dbReference type="KEGG" id="cvn:111133041"/>
<dbReference type="Proteomes" id="UP000694844">
    <property type="component" value="Chromosome 10"/>
</dbReference>
<dbReference type="PANTHER" id="PTHR11266:SF17">
    <property type="entry name" value="PROTEIN MPV17"/>
    <property type="match status" value="1"/>
</dbReference>
<name>A0A8B8EB54_CRAVI</name>
<evidence type="ECO:0000256" key="1">
    <source>
        <dbReference type="ARBA" id="ARBA00004141"/>
    </source>
</evidence>
<evidence type="ECO:0000313" key="11">
    <source>
        <dbReference type="RefSeq" id="XP_022311751.1"/>
    </source>
</evidence>
<reference evidence="9 10" key="1">
    <citation type="submission" date="2025-04" db="UniProtKB">
        <authorList>
            <consortium name="RefSeq"/>
        </authorList>
    </citation>
    <scope>IDENTIFICATION</scope>
    <source>
        <tissue evidence="9 10">Whole sample</tissue>
    </source>
</reference>
<proteinExistence type="inferred from homology"/>
<dbReference type="RefSeq" id="XP_022336796.1">
    <property type="nucleotide sequence ID" value="XM_022481088.1"/>
</dbReference>
<dbReference type="InterPro" id="IPR007248">
    <property type="entry name" value="Mpv17_PMP22"/>
</dbReference>
<dbReference type="RefSeq" id="XP_022311751.1">
    <property type="nucleotide sequence ID" value="XM_022456043.1"/>
</dbReference>
<evidence type="ECO:0000313" key="14">
    <source>
        <dbReference type="RefSeq" id="XP_022336796.1"/>
    </source>
</evidence>
<evidence type="ECO:0000256" key="2">
    <source>
        <dbReference type="ARBA" id="ARBA00006824"/>
    </source>
</evidence>
<comment type="similarity">
    <text evidence="2 7">Belongs to the peroxisomal membrane protein PXMP2/4 family.</text>
</comment>
<keyword evidence="4 7" id="KW-1133">Transmembrane helix</keyword>
<dbReference type="OrthoDB" id="430207at2759"/>
<dbReference type="RefSeq" id="XP_022311749.1">
    <property type="nucleotide sequence ID" value="XM_022456041.1"/>
</dbReference>
<feature type="transmembrane region" description="Helical" evidence="7">
    <location>
        <begin position="37"/>
        <end position="58"/>
    </location>
</feature>
<sequence length="170" mass="19835">MTILQTMATYATLWTISDSVEQKFISKKDQMDYQKSVRMVAVGTFVVAPLVYSWMFLAERMFPGRAFKTVAKKMITDQTVFAPIAISSFYFTTCMLEKKSLQQFKEEWLVKFPITYKTGIMFWPFVQGVNFSLVPYKYRAKVIGCASFLWSMFLCYEKEPSKKEDLKARS</sequence>
<dbReference type="RefSeq" id="XP_022336800.1">
    <property type="nucleotide sequence ID" value="XM_022481092.1"/>
</dbReference>
<dbReference type="KEGG" id="cvn:111116984"/>
<evidence type="ECO:0000313" key="8">
    <source>
        <dbReference type="Proteomes" id="UP000694844"/>
    </source>
</evidence>
<evidence type="ECO:0000313" key="15">
    <source>
        <dbReference type="RefSeq" id="XP_022336797.1"/>
    </source>
</evidence>
<evidence type="ECO:0000256" key="6">
    <source>
        <dbReference type="ARBA" id="ARBA00049743"/>
    </source>
</evidence>
<evidence type="ECO:0000313" key="17">
    <source>
        <dbReference type="RefSeq" id="XP_022336799.1"/>
    </source>
</evidence>
<evidence type="ECO:0000313" key="16">
    <source>
        <dbReference type="RefSeq" id="XP_022336798.1"/>
    </source>
</evidence>
<dbReference type="GO" id="GO:0005739">
    <property type="term" value="C:mitochondrion"/>
    <property type="evidence" value="ECO:0007669"/>
    <property type="project" value="TreeGrafter"/>
</dbReference>
<evidence type="ECO:0000256" key="5">
    <source>
        <dbReference type="ARBA" id="ARBA00023136"/>
    </source>
</evidence>
<comment type="caution">
    <text evidence="7">Lacks conserved residue(s) required for the propagation of feature annotation.</text>
</comment>
<evidence type="ECO:0000313" key="13">
    <source>
        <dbReference type="RefSeq" id="XP_022336795.1"/>
    </source>
</evidence>